<keyword evidence="3" id="KW-1185">Reference proteome</keyword>
<feature type="compositionally biased region" description="Basic and acidic residues" evidence="1">
    <location>
        <begin position="1"/>
        <end position="12"/>
    </location>
</feature>
<protein>
    <recommendedName>
        <fullName evidence="4">Eukaryotic/viral aspartic protease</fullName>
    </recommendedName>
</protein>
<feature type="compositionally biased region" description="Low complexity" evidence="1">
    <location>
        <begin position="57"/>
        <end position="66"/>
    </location>
</feature>
<evidence type="ECO:0000256" key="1">
    <source>
        <dbReference type="SAM" id="MobiDB-lite"/>
    </source>
</evidence>
<organism evidence="2 3">
    <name type="scientific">Phytophthora megakarya</name>
    <dbReference type="NCBI Taxonomy" id="4795"/>
    <lineage>
        <taxon>Eukaryota</taxon>
        <taxon>Sar</taxon>
        <taxon>Stramenopiles</taxon>
        <taxon>Oomycota</taxon>
        <taxon>Peronosporomycetes</taxon>
        <taxon>Peronosporales</taxon>
        <taxon>Peronosporaceae</taxon>
        <taxon>Phytophthora</taxon>
    </lineage>
</organism>
<feature type="compositionally biased region" description="Basic and acidic residues" evidence="1">
    <location>
        <begin position="219"/>
        <end position="230"/>
    </location>
</feature>
<evidence type="ECO:0000313" key="2">
    <source>
        <dbReference type="EMBL" id="OWZ02857.1"/>
    </source>
</evidence>
<evidence type="ECO:0008006" key="4">
    <source>
        <dbReference type="Google" id="ProtNLM"/>
    </source>
</evidence>
<feature type="region of interest" description="Disordered" evidence="1">
    <location>
        <begin position="202"/>
        <end position="232"/>
    </location>
</feature>
<evidence type="ECO:0000313" key="3">
    <source>
        <dbReference type="Proteomes" id="UP000198211"/>
    </source>
</evidence>
<comment type="caution">
    <text evidence="2">The sequence shown here is derived from an EMBL/GenBank/DDBJ whole genome shotgun (WGS) entry which is preliminary data.</text>
</comment>
<proteinExistence type="predicted"/>
<sequence>MERISTERHEADLDQDPDLEEKPRMPLRAAPAATADLDENRDPYTTDKEMTKRMPNPSTKSATATRSSKKKKIKATRIPTPGSAIPTISGFQAPPRVRFSAVSDLKEFTGKDMDEDRVRAWIGKVKSAFQRDQATEKEKCLTFADLMVGLAKNWHRQLSRTTKTWADLLDNFQRRSGYVSGMAVLPCPEKIRGYPARFFLSTEHQGRKPKSASRTRRSLHLDAGRSRVDRPPNAITIGRRRRLEEVFRARGRAKSRQRRFTFGSKYRQKAPASAQNAPTRAMVRAIQAQDPSSEPEGIQPGPERKRQRETGYPNVAPREAEITKTETAVRIVTQPIAVCTRVVDAGDVHETGECPMEEFYNPIRKWYDLTRHAGLFPEQIEQMTLAGVESGTTERSIYCIYAYVNKTTPDQGRKESDLRGNTCNLDSYTDKIASLLQIGEFNRSNAEGTLDFKRGESRGY</sequence>
<dbReference type="AlphaFoldDB" id="A0A225VDI6"/>
<dbReference type="Proteomes" id="UP000198211">
    <property type="component" value="Unassembled WGS sequence"/>
</dbReference>
<feature type="compositionally biased region" description="Basic and acidic residues" evidence="1">
    <location>
        <begin position="38"/>
        <end position="52"/>
    </location>
</feature>
<dbReference type="EMBL" id="NBNE01005898">
    <property type="protein sequence ID" value="OWZ02857.1"/>
    <property type="molecule type" value="Genomic_DNA"/>
</dbReference>
<name>A0A225VDI6_9STRA</name>
<reference evidence="3" key="1">
    <citation type="submission" date="2017-03" db="EMBL/GenBank/DDBJ databases">
        <title>Phytopthora megakarya and P. palmivora, two closely related causual agents of cacao black pod achieved similar genome size and gene model numbers by different mechanisms.</title>
        <authorList>
            <person name="Ali S."/>
            <person name="Shao J."/>
            <person name="Larry D.J."/>
            <person name="Kronmiller B."/>
            <person name="Shen D."/>
            <person name="Strem M.D."/>
            <person name="Melnick R.L."/>
            <person name="Guiltinan M.J."/>
            <person name="Tyler B.M."/>
            <person name="Meinhardt L.W."/>
            <person name="Bailey B.A."/>
        </authorList>
    </citation>
    <scope>NUCLEOTIDE SEQUENCE [LARGE SCALE GENOMIC DNA]</scope>
    <source>
        <strain evidence="3">zdho120</strain>
    </source>
</reference>
<gene>
    <name evidence="2" type="ORF">PHMEG_00025512</name>
</gene>
<feature type="compositionally biased region" description="Basic residues" evidence="1">
    <location>
        <begin position="207"/>
        <end position="218"/>
    </location>
</feature>
<accession>A0A225VDI6</accession>
<feature type="region of interest" description="Disordered" evidence="1">
    <location>
        <begin position="254"/>
        <end position="312"/>
    </location>
</feature>
<feature type="region of interest" description="Disordered" evidence="1">
    <location>
        <begin position="1"/>
        <end position="89"/>
    </location>
</feature>